<proteinExistence type="predicted"/>
<dbReference type="EMBL" id="JBHLVZ010000076">
    <property type="protein sequence ID" value="MFC0388082.1"/>
    <property type="molecule type" value="Genomic_DNA"/>
</dbReference>
<evidence type="ECO:0000259" key="1">
    <source>
        <dbReference type="Pfam" id="PF01370"/>
    </source>
</evidence>
<dbReference type="InterPro" id="IPR050177">
    <property type="entry name" value="Lipid_A_modif_metabolic_enz"/>
</dbReference>
<dbReference type="RefSeq" id="WP_377054155.1">
    <property type="nucleotide sequence ID" value="NZ_JBHLVZ010000076.1"/>
</dbReference>
<name>A0ABV6IWZ1_9PROT</name>
<comment type="caution">
    <text evidence="2">The sequence shown here is derived from an EMBL/GenBank/DDBJ whole genome shotgun (WGS) entry which is preliminary data.</text>
</comment>
<feature type="domain" description="NAD-dependent epimerase/dehydratase" evidence="1">
    <location>
        <begin position="33"/>
        <end position="262"/>
    </location>
</feature>
<dbReference type="Proteomes" id="UP001589789">
    <property type="component" value="Unassembled WGS sequence"/>
</dbReference>
<dbReference type="Gene3D" id="3.40.50.720">
    <property type="entry name" value="NAD(P)-binding Rossmann-like Domain"/>
    <property type="match status" value="1"/>
</dbReference>
<dbReference type="PANTHER" id="PTHR43245:SF13">
    <property type="entry name" value="UDP-D-APIOSE_UDP-D-XYLOSE SYNTHASE 2"/>
    <property type="match status" value="1"/>
</dbReference>
<dbReference type="InterPro" id="IPR036291">
    <property type="entry name" value="NAD(P)-bd_dom_sf"/>
</dbReference>
<organism evidence="2 3">
    <name type="scientific">Muricoccus vinaceus</name>
    <dbReference type="NCBI Taxonomy" id="424704"/>
    <lineage>
        <taxon>Bacteria</taxon>
        <taxon>Pseudomonadati</taxon>
        <taxon>Pseudomonadota</taxon>
        <taxon>Alphaproteobacteria</taxon>
        <taxon>Acetobacterales</taxon>
        <taxon>Roseomonadaceae</taxon>
        <taxon>Muricoccus</taxon>
    </lineage>
</organism>
<evidence type="ECO:0000313" key="2">
    <source>
        <dbReference type="EMBL" id="MFC0388082.1"/>
    </source>
</evidence>
<dbReference type="SUPFAM" id="SSF51735">
    <property type="entry name" value="NAD(P)-binding Rossmann-fold domains"/>
    <property type="match status" value="1"/>
</dbReference>
<evidence type="ECO:0000313" key="3">
    <source>
        <dbReference type="Proteomes" id="UP001589789"/>
    </source>
</evidence>
<accession>A0ABV6IWZ1</accession>
<gene>
    <name evidence="2" type="ORF">ACFFIC_21425</name>
</gene>
<reference evidence="2 3" key="1">
    <citation type="submission" date="2024-09" db="EMBL/GenBank/DDBJ databases">
        <authorList>
            <person name="Sun Q."/>
            <person name="Mori K."/>
        </authorList>
    </citation>
    <scope>NUCLEOTIDE SEQUENCE [LARGE SCALE GENOMIC DNA]</scope>
    <source>
        <strain evidence="2 3">CCM 7468</strain>
    </source>
</reference>
<dbReference type="Pfam" id="PF01370">
    <property type="entry name" value="Epimerase"/>
    <property type="match status" value="1"/>
</dbReference>
<dbReference type="PRINTS" id="PR01713">
    <property type="entry name" value="NUCEPIMERASE"/>
</dbReference>
<sequence>MSEHPDPGAPILTGQAPAGAVRPGPALGGMECLVLGAGGFIGTNLCRALSAAGVPVRGYGRAPAFSAALPPMRWTVAEFSDRARLAAALDGVGTVFHLLGASIPAHAERDPAEDLRTNVAASLDLIALCRASGVRRIVFISSGGTVYGVPRSLPISETHPTDPISAYGIHKLMVEKHLGLQAYRHGLQVMVLRVANPYGPFQIPDRGQGLIAALIQRRLSGQPVEVWGDGGVVRDFLHVDDLVDAMLRAAAYEGAHSVLNVGSGIGRSVLEVIAAVDAVLGTGNAGILFRPGRAVDVPVNVLDVSLIQRELGWIARTDWTQGLRSTAEWIAGTSRPAWQGPRGAEPSR</sequence>
<dbReference type="PANTHER" id="PTHR43245">
    <property type="entry name" value="BIFUNCTIONAL POLYMYXIN RESISTANCE PROTEIN ARNA"/>
    <property type="match status" value="1"/>
</dbReference>
<protein>
    <submittedName>
        <fullName evidence="2">NAD-dependent epimerase/dehydratase family protein</fullName>
    </submittedName>
</protein>
<keyword evidence="3" id="KW-1185">Reference proteome</keyword>
<dbReference type="InterPro" id="IPR001509">
    <property type="entry name" value="Epimerase_deHydtase"/>
</dbReference>